<feature type="compositionally biased region" description="Low complexity" evidence="1">
    <location>
        <begin position="7"/>
        <end position="21"/>
    </location>
</feature>
<gene>
    <name evidence="2" type="ORF">ACEZDG_07680</name>
</gene>
<dbReference type="SUPFAM" id="SSF48371">
    <property type="entry name" value="ARM repeat"/>
    <property type="match status" value="1"/>
</dbReference>
<comment type="caution">
    <text evidence="2">The sequence shown here is derived from an EMBL/GenBank/DDBJ whole genome shotgun (WGS) entry which is preliminary data.</text>
</comment>
<dbReference type="InterPro" id="IPR011989">
    <property type="entry name" value="ARM-like"/>
</dbReference>
<evidence type="ECO:0000313" key="2">
    <source>
        <dbReference type="EMBL" id="MFC1409163.1"/>
    </source>
</evidence>
<feature type="region of interest" description="Disordered" evidence="1">
    <location>
        <begin position="1"/>
        <end position="63"/>
    </location>
</feature>
<dbReference type="InterPro" id="IPR016024">
    <property type="entry name" value="ARM-type_fold"/>
</dbReference>
<organism evidence="2 3">
    <name type="scientific">Streptacidiphilus alkalitolerans</name>
    <dbReference type="NCBI Taxonomy" id="3342712"/>
    <lineage>
        <taxon>Bacteria</taxon>
        <taxon>Bacillati</taxon>
        <taxon>Actinomycetota</taxon>
        <taxon>Actinomycetes</taxon>
        <taxon>Kitasatosporales</taxon>
        <taxon>Streptomycetaceae</taxon>
        <taxon>Streptacidiphilus</taxon>
    </lineage>
</organism>
<accession>A0ABV6V662</accession>
<protein>
    <submittedName>
        <fullName evidence="2">Uncharacterized protein</fullName>
    </submittedName>
</protein>
<feature type="compositionally biased region" description="Basic and acidic residues" evidence="1">
    <location>
        <begin position="27"/>
        <end position="45"/>
    </location>
</feature>
<evidence type="ECO:0000256" key="1">
    <source>
        <dbReference type="SAM" id="MobiDB-lite"/>
    </source>
</evidence>
<sequence length="787" mass="84954">MSSNPDAEANAAKAADAAASPGPNPKPDAKAGPKAGAKAEAKAGAEQEPEAADQAAGPPPQGAWEAAQELFDHLPPSFNGTLFAGGAPGFGGHLIGGDQHTVSGGRVHGDVFTGNKTEVHHHNAPGGSGPRYAGEVTAAEIDRLMEVFQQGDAFEAALACLRDSRVLVLTGKQSSGRSAASKALLRALEVRTVRVLDTSVGPDDMLNQAEPAPGYVLWDLPVSRNRRLSEDRLRTLRTKLAKDGGYLVITTEDSPLLADLRRNRWTAAWTPPTGTAMLTAHVRLELSWLPGEPDDQALPALRPEPLGVDELLALPATLSFLSSTRTPQEIKEYAQVLARYSFGEATEEELSELDQGAVDDQVAQWFADTDTTLRERAFLVSLAVFDGSAYALAAERGDELHTRLQQIEKPDKPAETPVFGLTARQRLESARATLTERNEPTVWGPLPQQIATFDDQRIRAALLREVWLGHPSARPALIDWISDLAGSADPLVRTRAASATAVLAAVDLPSVMPRLLQPWASSPLFTLRLQAANTLTLLAWSTGAVAVPQILRGWCLSKDERVRWTGIRGHGLIGSVAPEEALRDLGDLVTQPDSDPGAEEVDALESATSLLLVTTSRSLVLARLVSWLEPRGPRRGLALIAFLRAGWYSEDAVSTPLSWPSLLRWYSLGAATAGGPPSVTTLAEAEEPQDRQHLVCLWWAALAEPQHTDQARELLRHWIRTAERDPEAEQGIASLLRALAVSEDDRLRLSHLVRTLAEANKDTPLARISRRLLLAADLPDPDPNQQF</sequence>
<proteinExistence type="predicted"/>
<dbReference type="Proteomes" id="UP001592582">
    <property type="component" value="Unassembled WGS sequence"/>
</dbReference>
<feature type="compositionally biased region" description="Low complexity" evidence="1">
    <location>
        <begin position="46"/>
        <end position="63"/>
    </location>
</feature>
<dbReference type="RefSeq" id="WP_380504364.1">
    <property type="nucleotide sequence ID" value="NZ_JBHEZX010000003.1"/>
</dbReference>
<dbReference type="EMBL" id="JBHEZX010000003">
    <property type="protein sequence ID" value="MFC1409163.1"/>
    <property type="molecule type" value="Genomic_DNA"/>
</dbReference>
<dbReference type="Gene3D" id="1.25.10.10">
    <property type="entry name" value="Leucine-rich Repeat Variant"/>
    <property type="match status" value="1"/>
</dbReference>
<evidence type="ECO:0000313" key="3">
    <source>
        <dbReference type="Proteomes" id="UP001592582"/>
    </source>
</evidence>
<keyword evidence="3" id="KW-1185">Reference proteome</keyword>
<name>A0ABV6V662_9ACTN</name>
<reference evidence="2 3" key="1">
    <citation type="submission" date="2024-09" db="EMBL/GenBank/DDBJ databases">
        <authorList>
            <person name="Lee S.D."/>
        </authorList>
    </citation>
    <scope>NUCLEOTIDE SEQUENCE [LARGE SCALE GENOMIC DNA]</scope>
    <source>
        <strain evidence="2 3">N1-1</strain>
    </source>
</reference>